<dbReference type="AlphaFoldDB" id="A0A9P6CXN7"/>
<proteinExistence type="predicted"/>
<evidence type="ECO:0000313" key="2">
    <source>
        <dbReference type="Proteomes" id="UP000807469"/>
    </source>
</evidence>
<evidence type="ECO:0000313" key="1">
    <source>
        <dbReference type="EMBL" id="KAF9476755.1"/>
    </source>
</evidence>
<name>A0A9P6CXN7_9AGAR</name>
<dbReference type="Proteomes" id="UP000807469">
    <property type="component" value="Unassembled WGS sequence"/>
</dbReference>
<protein>
    <submittedName>
        <fullName evidence="1">Uncharacterized protein</fullName>
    </submittedName>
</protein>
<sequence length="80" mass="8854">MIWVLLKGSAGGRLNGLIGVSRCGSRYSIPAPQLLPFFVSVYLVFSLFLARPFSSTSSCPLRYILLTSRRPTPVMDIFTI</sequence>
<dbReference type="EMBL" id="MU155283">
    <property type="protein sequence ID" value="KAF9476755.1"/>
    <property type="molecule type" value="Genomic_DNA"/>
</dbReference>
<gene>
    <name evidence="1" type="ORF">BDN70DRAFT_153158</name>
</gene>
<accession>A0A9P6CXN7</accession>
<organism evidence="1 2">
    <name type="scientific">Pholiota conissans</name>
    <dbReference type="NCBI Taxonomy" id="109636"/>
    <lineage>
        <taxon>Eukaryota</taxon>
        <taxon>Fungi</taxon>
        <taxon>Dikarya</taxon>
        <taxon>Basidiomycota</taxon>
        <taxon>Agaricomycotina</taxon>
        <taxon>Agaricomycetes</taxon>
        <taxon>Agaricomycetidae</taxon>
        <taxon>Agaricales</taxon>
        <taxon>Agaricineae</taxon>
        <taxon>Strophariaceae</taxon>
        <taxon>Pholiota</taxon>
    </lineage>
</organism>
<reference evidence="1" key="1">
    <citation type="submission" date="2020-11" db="EMBL/GenBank/DDBJ databases">
        <authorList>
            <consortium name="DOE Joint Genome Institute"/>
            <person name="Ahrendt S."/>
            <person name="Riley R."/>
            <person name="Andreopoulos W."/>
            <person name="Labutti K."/>
            <person name="Pangilinan J."/>
            <person name="Ruiz-Duenas F.J."/>
            <person name="Barrasa J.M."/>
            <person name="Sanchez-Garcia M."/>
            <person name="Camarero S."/>
            <person name="Miyauchi S."/>
            <person name="Serrano A."/>
            <person name="Linde D."/>
            <person name="Babiker R."/>
            <person name="Drula E."/>
            <person name="Ayuso-Fernandez I."/>
            <person name="Pacheco R."/>
            <person name="Padilla G."/>
            <person name="Ferreira P."/>
            <person name="Barriuso J."/>
            <person name="Kellner H."/>
            <person name="Castanera R."/>
            <person name="Alfaro M."/>
            <person name="Ramirez L."/>
            <person name="Pisabarro A.G."/>
            <person name="Kuo A."/>
            <person name="Tritt A."/>
            <person name="Lipzen A."/>
            <person name="He G."/>
            <person name="Yan M."/>
            <person name="Ng V."/>
            <person name="Cullen D."/>
            <person name="Martin F."/>
            <person name="Rosso M.-N."/>
            <person name="Henrissat B."/>
            <person name="Hibbett D."/>
            <person name="Martinez A.T."/>
            <person name="Grigoriev I.V."/>
        </authorList>
    </citation>
    <scope>NUCLEOTIDE SEQUENCE</scope>
    <source>
        <strain evidence="1">CIRM-BRFM 674</strain>
    </source>
</reference>
<comment type="caution">
    <text evidence="1">The sequence shown here is derived from an EMBL/GenBank/DDBJ whole genome shotgun (WGS) entry which is preliminary data.</text>
</comment>
<keyword evidence="2" id="KW-1185">Reference proteome</keyword>